<name>A0A3M8CKS1_9BACL</name>
<organism evidence="4 5">
    <name type="scientific">Brevibacillus invocatus</name>
    <dbReference type="NCBI Taxonomy" id="173959"/>
    <lineage>
        <taxon>Bacteria</taxon>
        <taxon>Bacillati</taxon>
        <taxon>Bacillota</taxon>
        <taxon>Bacilli</taxon>
        <taxon>Bacillales</taxon>
        <taxon>Paenibacillaceae</taxon>
        <taxon>Brevibacillus</taxon>
    </lineage>
</organism>
<dbReference type="SUPFAM" id="SSF102405">
    <property type="entry name" value="MCP/YpsA-like"/>
    <property type="match status" value="1"/>
</dbReference>
<dbReference type="Pfam" id="PF17782">
    <property type="entry name" value="WHD_DprA"/>
    <property type="match status" value="1"/>
</dbReference>
<feature type="domain" description="Smf/DprA SLOG" evidence="2">
    <location>
        <begin position="83"/>
        <end position="292"/>
    </location>
</feature>
<sequence length="370" mass="41170">MQWNSVNERDILYFLLKIPGLGRKRIWAIYEAYGSFAAAMDEWDYLIDQLKLKEAMTKSLGKSSPIEWILRLSWERMTDEIQYLCFLDQAFPRQVSQIPDPPLAFFYRGDLSLLHEYPAVGVVGSRKPTPYGRAACAHFAKDLAQRGFVIVSGLAYGIDGEAHVAALKAGGKTIGVMGCGIDQIYPTGHRKLYEQMESFGLILSEYAPGTPSVPGLFADRNRIISGLSLGVLVVEAAERSGSLITADCALEQGKDVFVVPGPIFSEMSAGTNNLIKQGAKLVTTSKDIWEEWPHLFMDSKTSINIERTRKVSMDDREQAVYDLLTEEGVHADQLLERASISERKMLHQTLLVLESKGIVISLPGGYFARR</sequence>
<dbReference type="Gene3D" id="1.10.10.10">
    <property type="entry name" value="Winged helix-like DNA-binding domain superfamily/Winged helix DNA-binding domain"/>
    <property type="match status" value="1"/>
</dbReference>
<keyword evidence="5" id="KW-1185">Reference proteome</keyword>
<reference evidence="4 5" key="1">
    <citation type="submission" date="2018-10" db="EMBL/GenBank/DDBJ databases">
        <title>Phylogenomics of Brevibacillus.</title>
        <authorList>
            <person name="Dunlap C."/>
        </authorList>
    </citation>
    <scope>NUCLEOTIDE SEQUENCE [LARGE SCALE GENOMIC DNA]</scope>
    <source>
        <strain evidence="4 5">JCM 12215</strain>
    </source>
</reference>
<evidence type="ECO:0000259" key="2">
    <source>
        <dbReference type="Pfam" id="PF02481"/>
    </source>
</evidence>
<dbReference type="Pfam" id="PF02481">
    <property type="entry name" value="DNA_processg_A"/>
    <property type="match status" value="1"/>
</dbReference>
<comment type="similarity">
    <text evidence="1">Belongs to the DprA/Smf family.</text>
</comment>
<dbReference type="NCBIfam" id="TIGR00732">
    <property type="entry name" value="dprA"/>
    <property type="match status" value="1"/>
</dbReference>
<evidence type="ECO:0000256" key="1">
    <source>
        <dbReference type="ARBA" id="ARBA00006525"/>
    </source>
</evidence>
<dbReference type="Gene3D" id="3.40.50.450">
    <property type="match status" value="1"/>
</dbReference>
<dbReference type="GO" id="GO:0009294">
    <property type="term" value="P:DNA-mediated transformation"/>
    <property type="evidence" value="ECO:0007669"/>
    <property type="project" value="InterPro"/>
</dbReference>
<dbReference type="EMBL" id="RHHR01000007">
    <property type="protein sequence ID" value="RNB76356.1"/>
    <property type="molecule type" value="Genomic_DNA"/>
</dbReference>
<proteinExistence type="inferred from homology"/>
<dbReference type="RefSeq" id="WP_122907566.1">
    <property type="nucleotide sequence ID" value="NZ_CBCSBE010000008.1"/>
</dbReference>
<comment type="caution">
    <text evidence="4">The sequence shown here is derived from an EMBL/GenBank/DDBJ whole genome shotgun (WGS) entry which is preliminary data.</text>
</comment>
<dbReference type="PANTHER" id="PTHR43022">
    <property type="entry name" value="PROTEIN SMF"/>
    <property type="match status" value="1"/>
</dbReference>
<dbReference type="OrthoDB" id="9785707at2"/>
<dbReference type="InterPro" id="IPR003488">
    <property type="entry name" value="DprA"/>
</dbReference>
<evidence type="ECO:0000259" key="3">
    <source>
        <dbReference type="Pfam" id="PF17782"/>
    </source>
</evidence>
<dbReference type="InterPro" id="IPR041614">
    <property type="entry name" value="DprA_WH"/>
</dbReference>
<dbReference type="PANTHER" id="PTHR43022:SF1">
    <property type="entry name" value="PROTEIN SMF"/>
    <property type="match status" value="1"/>
</dbReference>
<dbReference type="InterPro" id="IPR036388">
    <property type="entry name" value="WH-like_DNA-bd_sf"/>
</dbReference>
<dbReference type="InterPro" id="IPR057666">
    <property type="entry name" value="DrpA_SLOG"/>
</dbReference>
<feature type="domain" description="DprA winged helix" evidence="3">
    <location>
        <begin position="314"/>
        <end position="365"/>
    </location>
</feature>
<dbReference type="AlphaFoldDB" id="A0A3M8CKS1"/>
<accession>A0A3M8CKS1</accession>
<gene>
    <name evidence="4" type="primary">dprA</name>
    <name evidence="4" type="ORF">EDM52_03235</name>
</gene>
<dbReference type="Proteomes" id="UP000282028">
    <property type="component" value="Unassembled WGS sequence"/>
</dbReference>
<evidence type="ECO:0000313" key="4">
    <source>
        <dbReference type="EMBL" id="RNB76356.1"/>
    </source>
</evidence>
<protein>
    <submittedName>
        <fullName evidence="4">DNA-protecting protein DprA</fullName>
    </submittedName>
</protein>
<evidence type="ECO:0000313" key="5">
    <source>
        <dbReference type="Proteomes" id="UP000282028"/>
    </source>
</evidence>